<keyword evidence="3 5" id="KW-0862">Zinc</keyword>
<accession>A0ABD2BH16</accession>
<feature type="domain" description="C2H2-type" evidence="6">
    <location>
        <begin position="267"/>
        <end position="294"/>
    </location>
</feature>
<dbReference type="Gene3D" id="3.30.160.60">
    <property type="entry name" value="Classic Zinc Finger"/>
    <property type="match status" value="1"/>
</dbReference>
<evidence type="ECO:0000256" key="5">
    <source>
        <dbReference type="PROSITE-ProRule" id="PRU01263"/>
    </source>
</evidence>
<dbReference type="InterPro" id="IPR046359">
    <property type="entry name" value="Aftin-like"/>
</dbReference>
<dbReference type="PANTHER" id="PTHR16156">
    <property type="entry name" value="AFTIPHILIN A-RELATED"/>
    <property type="match status" value="1"/>
</dbReference>
<feature type="domain" description="ZAD" evidence="7">
    <location>
        <begin position="53"/>
        <end position="128"/>
    </location>
</feature>
<dbReference type="SUPFAM" id="SSF57667">
    <property type="entry name" value="beta-beta-alpha zinc fingers"/>
    <property type="match status" value="1"/>
</dbReference>
<reference evidence="8 9" key="1">
    <citation type="journal article" date="2024" name="Ann. Entomol. Soc. Am.">
        <title>Genomic analyses of the southern and eastern yellowjacket wasps (Hymenoptera: Vespidae) reveal evolutionary signatures of social life.</title>
        <authorList>
            <person name="Catto M.A."/>
            <person name="Caine P.B."/>
            <person name="Orr S.E."/>
            <person name="Hunt B.G."/>
            <person name="Goodisman M.A.D."/>
        </authorList>
    </citation>
    <scope>NUCLEOTIDE SEQUENCE [LARGE SCALE GENOMIC DNA]</scope>
    <source>
        <strain evidence="8">233</strain>
        <tissue evidence="8">Head and thorax</tissue>
    </source>
</reference>
<keyword evidence="1 5" id="KW-0479">Metal-binding</keyword>
<feature type="binding site" evidence="5">
    <location>
        <position position="104"/>
    </location>
    <ligand>
        <name>Zn(2+)</name>
        <dbReference type="ChEBI" id="CHEBI:29105"/>
    </ligand>
</feature>
<gene>
    <name evidence="8" type="ORF">V1478_004737</name>
</gene>
<keyword evidence="2 4" id="KW-0863">Zinc-finger</keyword>
<dbReference type="InterPro" id="IPR012934">
    <property type="entry name" value="Znf_AD"/>
</dbReference>
<protein>
    <submittedName>
        <fullName evidence="8">Aftiphilin isoform X1</fullName>
    </submittedName>
</protein>
<dbReference type="PANTHER" id="PTHR16156:SF10">
    <property type="entry name" value="AFTIPHILIN-RELATED"/>
    <property type="match status" value="1"/>
</dbReference>
<dbReference type="EMBL" id="JAUDFV010000102">
    <property type="protein sequence ID" value="KAL2732049.1"/>
    <property type="molecule type" value="Genomic_DNA"/>
</dbReference>
<evidence type="ECO:0000256" key="1">
    <source>
        <dbReference type="ARBA" id="ARBA00022723"/>
    </source>
</evidence>
<dbReference type="PROSITE" id="PS51915">
    <property type="entry name" value="ZAD"/>
    <property type="match status" value="1"/>
</dbReference>
<proteinExistence type="predicted"/>
<dbReference type="Proteomes" id="UP001607302">
    <property type="component" value="Unassembled WGS sequence"/>
</dbReference>
<evidence type="ECO:0000256" key="2">
    <source>
        <dbReference type="ARBA" id="ARBA00022771"/>
    </source>
</evidence>
<dbReference type="SMART" id="SM00868">
    <property type="entry name" value="zf-AD"/>
    <property type="match status" value="1"/>
</dbReference>
<dbReference type="InterPro" id="IPR013087">
    <property type="entry name" value="Znf_C2H2_type"/>
</dbReference>
<evidence type="ECO:0000256" key="3">
    <source>
        <dbReference type="ARBA" id="ARBA00022833"/>
    </source>
</evidence>
<sequence>MLKSESVSTISDREDDIDDLDGSIVWSQEDPLSPNEILEMEPGSALMRNDVFSLCRLCAGETPNPIYIYSELGESMKLAHKMNTCLSIKVRKTDPLPKQLCIGCVEKINWCDEFDIQCIKAEETLLEILKEKQSFNITESATENILNNTKSCPLCIEGHMNTCQDAIQNPKEIELYDSDIVLESSDEEKIFHDFKADYEAGNRLIMLQCLGSKQKYLKCGACMNLYHTKETLDGHKSFNCCDDADNHYKIHEDKVILIEELLISKIYHCEFCNMHFTDIENLKNHQNQHVVERPYSCNMAFPPLVSSTPPPLDNFGDSDEDEFGDFTAGGIDGLSITSDSPHKIITPIQTPIMSENVSPKVNGVNYSPSSNICSKNDSILKCNIPDDVLIVEKAEDIVSNIELHDNSDNSSIKKNNFDDNSIIQHDNLNLCSENDLKTTENNNDTYDLCTQVILDKVNFINKSVVSSNNSSLANSVKTVSEHEGSLNNLEVNDDVEPLSLDLDDPTNTSEGLQHLDNDFYNYEQFKDSADWSSFDNNKILHKELSVSQANCFDLQYEIVSNSYNDTIVNTVNDTHLECKSMDERIKKNESNKSIDITTEKCDSMQNSKTLSDSLPFQDQDVKNVDILLQSDCDLTIEENLKEIGGTFDKSETLSNDIVYTSFSSGLGIDKTVRDKSNIGCKFVNNDIGTLPNLSWRENTNLESNAFDTLSIVENVTSEIVNNKSMIAINENTFNVDTDLNNEENFIESALIDNNSFDKEDPNFTDFKSAQDFDRVSISECSLNVISDNLSNTVQIEDDLSKLSSETDFRQNLSSFVNVSLPTNKTFSNHIQAENSDIKNNSDLECATYNDRTCIEHFENDAFCDYQEMQQENTMPTHKKSDTFPVLCNTENADDDFGDFTNFSSVGDEWTSNVVDPKVPETDDDFGEFNNFESSNSTVETQQFSLRESMCRIENKNAANKIEDIVTNMFCVMPTLPETDLKPLITKTDKIWQCLKNVEETNALTYQWSNSTSNNVLLNALGIDSRNILFGPRWNTSVPRFAANLGFTPLEPIKASVDSPPSTTNKIQGVSTSDEVPAAQFDWNSSGLVNPLDASGGLSALLPLDLLCPFDPLLTPHCSTYSESYHQTAAYTRDSIYYYSSDPTIISENSNLQSMKISNKSTLNPFNSGLNDSLKSQKQMQTGKMIEPLPGPHMIDWKLKEEHEIGGKGKNFPHKVLKNAPSINNKSFLVSSNATKSQDLYYRKSSLSRREHLQNAEHVTVDRFGRPISVHAETMKVLNQLPDLSFLSARTLLFNREQKQIVQDLGAMINRKMPG</sequence>
<dbReference type="Pfam" id="PF07776">
    <property type="entry name" value="zf-AD"/>
    <property type="match status" value="1"/>
</dbReference>
<dbReference type="InterPro" id="IPR036236">
    <property type="entry name" value="Znf_C2H2_sf"/>
</dbReference>
<evidence type="ECO:0000313" key="8">
    <source>
        <dbReference type="EMBL" id="KAL2732049.1"/>
    </source>
</evidence>
<dbReference type="PROSITE" id="PS00028">
    <property type="entry name" value="ZINC_FINGER_C2H2_1"/>
    <property type="match status" value="1"/>
</dbReference>
<feature type="binding site" evidence="5">
    <location>
        <position position="55"/>
    </location>
    <ligand>
        <name>Zn(2+)</name>
        <dbReference type="ChEBI" id="CHEBI:29105"/>
    </ligand>
</feature>
<dbReference type="PROSITE" id="PS50157">
    <property type="entry name" value="ZINC_FINGER_C2H2_2"/>
    <property type="match status" value="1"/>
</dbReference>
<comment type="caution">
    <text evidence="8">The sequence shown here is derived from an EMBL/GenBank/DDBJ whole genome shotgun (WGS) entry which is preliminary data.</text>
</comment>
<name>A0ABD2BH16_VESSQ</name>
<dbReference type="Gene3D" id="3.40.1800.20">
    <property type="match status" value="1"/>
</dbReference>
<dbReference type="FunFam" id="3.30.160.60:FF:000065">
    <property type="entry name" value="B-cell CLL/lymphoma 6, member B"/>
    <property type="match status" value="1"/>
</dbReference>
<feature type="binding site" evidence="5">
    <location>
        <position position="101"/>
    </location>
    <ligand>
        <name>Zn(2+)</name>
        <dbReference type="ChEBI" id="CHEBI:29105"/>
    </ligand>
</feature>
<dbReference type="GO" id="GO:0008270">
    <property type="term" value="F:zinc ion binding"/>
    <property type="evidence" value="ECO:0007669"/>
    <property type="project" value="UniProtKB-UniRule"/>
</dbReference>
<evidence type="ECO:0000256" key="4">
    <source>
        <dbReference type="PROSITE-ProRule" id="PRU00042"/>
    </source>
</evidence>
<evidence type="ECO:0000313" key="9">
    <source>
        <dbReference type="Proteomes" id="UP001607302"/>
    </source>
</evidence>
<evidence type="ECO:0000259" key="6">
    <source>
        <dbReference type="PROSITE" id="PS50157"/>
    </source>
</evidence>
<keyword evidence="9" id="KW-1185">Reference proteome</keyword>
<feature type="binding site" evidence="5">
    <location>
        <position position="58"/>
    </location>
    <ligand>
        <name>Zn(2+)</name>
        <dbReference type="ChEBI" id="CHEBI:29105"/>
    </ligand>
</feature>
<organism evidence="8 9">
    <name type="scientific">Vespula squamosa</name>
    <name type="common">Southern yellow jacket</name>
    <name type="synonym">Wasp</name>
    <dbReference type="NCBI Taxonomy" id="30214"/>
    <lineage>
        <taxon>Eukaryota</taxon>
        <taxon>Metazoa</taxon>
        <taxon>Ecdysozoa</taxon>
        <taxon>Arthropoda</taxon>
        <taxon>Hexapoda</taxon>
        <taxon>Insecta</taxon>
        <taxon>Pterygota</taxon>
        <taxon>Neoptera</taxon>
        <taxon>Endopterygota</taxon>
        <taxon>Hymenoptera</taxon>
        <taxon>Apocrita</taxon>
        <taxon>Aculeata</taxon>
        <taxon>Vespoidea</taxon>
        <taxon>Vespidae</taxon>
        <taxon>Vespinae</taxon>
        <taxon>Vespula</taxon>
    </lineage>
</organism>
<dbReference type="SUPFAM" id="SSF57716">
    <property type="entry name" value="Glucocorticoid receptor-like (DNA-binding domain)"/>
    <property type="match status" value="1"/>
</dbReference>
<dbReference type="InterPro" id="IPR029205">
    <property type="entry name" value="Clathrin-bd"/>
</dbReference>
<dbReference type="Pfam" id="PF15045">
    <property type="entry name" value="Clathrin_bdg"/>
    <property type="match status" value="1"/>
</dbReference>
<evidence type="ECO:0000259" key="7">
    <source>
        <dbReference type="PROSITE" id="PS51915"/>
    </source>
</evidence>